<dbReference type="AlphaFoldDB" id="A0A2V4DQL3"/>
<dbReference type="EMBL" id="QGLO01000004">
    <property type="protein sequence ID" value="PXY91314.1"/>
    <property type="molecule type" value="Genomic_DNA"/>
</dbReference>
<dbReference type="Proteomes" id="UP000247673">
    <property type="component" value="Unassembled WGS sequence"/>
</dbReference>
<name>A0A2V4DQL3_9GAMM</name>
<keyword evidence="2" id="KW-1185">Reference proteome</keyword>
<evidence type="ECO:0000313" key="2">
    <source>
        <dbReference type="Proteomes" id="UP000247673"/>
    </source>
</evidence>
<proteinExistence type="predicted"/>
<accession>A0A2V4DQL3</accession>
<dbReference type="InterPro" id="IPR047743">
    <property type="entry name" value="YnhF-like"/>
</dbReference>
<sequence>MSINLKYALIATVLVLAVFAVFGTIVCMN</sequence>
<comment type="caution">
    <text evidence="1">The sequence shown here is derived from an EMBL/GenBank/DDBJ whole genome shotgun (WGS) entry which is preliminary data.</text>
</comment>
<protein>
    <submittedName>
        <fullName evidence="1">YnhF family membrane protein</fullName>
    </submittedName>
</protein>
<dbReference type="NCBIfam" id="NF033411">
    <property type="entry name" value="small_mem_YnhF"/>
    <property type="match status" value="1"/>
</dbReference>
<evidence type="ECO:0000313" key="1">
    <source>
        <dbReference type="EMBL" id="PXY91314.1"/>
    </source>
</evidence>
<reference evidence="1 2" key="1">
    <citation type="submission" date="2018-05" db="EMBL/GenBank/DDBJ databases">
        <title>Reference genomes for bee gut microbiota database.</title>
        <authorList>
            <person name="Ellegaard K.M."/>
        </authorList>
    </citation>
    <scope>NUCLEOTIDE SEQUENCE [LARGE SCALE GENOMIC DNA]</scope>
    <source>
        <strain evidence="1 2">ESL0172</strain>
    </source>
</reference>
<organism evidence="1 2">
    <name type="scientific">Gilliamella apis</name>
    <dbReference type="NCBI Taxonomy" id="1970738"/>
    <lineage>
        <taxon>Bacteria</taxon>
        <taxon>Pseudomonadati</taxon>
        <taxon>Pseudomonadota</taxon>
        <taxon>Gammaproteobacteria</taxon>
        <taxon>Orbales</taxon>
        <taxon>Orbaceae</taxon>
        <taxon>Gilliamella</taxon>
    </lineage>
</organism>
<dbReference type="RefSeq" id="WP_110447296.1">
    <property type="nucleotide sequence ID" value="NZ_CP132381.1"/>
</dbReference>
<gene>
    <name evidence="1" type="primary">ynhF</name>
    <name evidence="1" type="ORF">DKK78_02970</name>
</gene>